<dbReference type="PANTHER" id="PTHR43553">
    <property type="entry name" value="HEAVY METAL TRANSPORTER"/>
    <property type="match status" value="1"/>
</dbReference>
<dbReference type="InterPro" id="IPR003593">
    <property type="entry name" value="AAA+_ATPase"/>
</dbReference>
<dbReference type="GO" id="GO:0005524">
    <property type="term" value="F:ATP binding"/>
    <property type="evidence" value="ECO:0007669"/>
    <property type="project" value="UniProtKB-KW"/>
</dbReference>
<protein>
    <submittedName>
        <fullName evidence="10">ATP-binding cassette domain-containing protein</fullName>
    </submittedName>
</protein>
<name>A0A398CDJ4_9BACL</name>
<evidence type="ECO:0000259" key="9">
    <source>
        <dbReference type="PROSITE" id="PS50893"/>
    </source>
</evidence>
<comment type="subcellular location">
    <subcellularLocation>
        <location evidence="1">Cell membrane</location>
        <topology evidence="1">Peripheral membrane protein</topology>
    </subcellularLocation>
</comment>
<dbReference type="EMBL" id="QXJM01000040">
    <property type="protein sequence ID" value="RIE01256.1"/>
    <property type="molecule type" value="Genomic_DNA"/>
</dbReference>
<evidence type="ECO:0000256" key="4">
    <source>
        <dbReference type="ARBA" id="ARBA00022475"/>
    </source>
</evidence>
<keyword evidence="8" id="KW-0472">Membrane</keyword>
<dbReference type="PANTHER" id="PTHR43553:SF27">
    <property type="entry name" value="ENERGY-COUPLING FACTOR TRANSPORTER ATP-BINDING PROTEIN ECFA2"/>
    <property type="match status" value="1"/>
</dbReference>
<sequence>MEGSLRMARMECRNLTFTYAQADRPALQGISLTVARGEFVVLSGPSGSGKSTLLRLLKREVSPGGTLHGSILLEGRPLQDWDDREAAAAVGLVMQHPDNQLVVDRVEHELAFGMENFGLSRGEMKRRMAEMAGFFGLEPLLARRTDELSGGQKQTVNLAAVLMMQPSVLLLDEPLAQLDPLAARDLLGMIKRLNEEWGITVILSEHRIDDLLPLADRIVRLEHGEIAFQGPPREFASEAWARGGDEWAASLPAVTSWALNRGENREGLPPLLPPLTVKEARAWLSSDSLSERGITAGGAQEEEAKRTSRDEPILLGASGLYFSYDPRTPAVIRGLEWDVRLGDWISLFGGNGSGKSTLLQLMAGLRKPQRGEVKLSGERLKKIPETARYARIGYLAQNPLLHYAHETLEEDLRHAALRAGLPEPTEEARGLARRFGIEQLMDRHPHDLSGGERQLGALAMTLASRPELLLLDEPTKGLDPMAKRRLAGHLAEAHRLGTAIVMATHDVEFAAAYATRCSLLFRGEIVADDRPEAFFRGNLFYATALHRLFASTRPVANSVGEEPIFL</sequence>
<dbReference type="SUPFAM" id="SSF52540">
    <property type="entry name" value="P-loop containing nucleoside triphosphate hydrolases"/>
    <property type="match status" value="2"/>
</dbReference>
<evidence type="ECO:0000256" key="2">
    <source>
        <dbReference type="ARBA" id="ARBA00005417"/>
    </source>
</evidence>
<evidence type="ECO:0000256" key="5">
    <source>
        <dbReference type="ARBA" id="ARBA00022741"/>
    </source>
</evidence>
<dbReference type="Pfam" id="PF00005">
    <property type="entry name" value="ABC_tran"/>
    <property type="match status" value="2"/>
</dbReference>
<dbReference type="GO" id="GO:0042626">
    <property type="term" value="F:ATPase-coupled transmembrane transporter activity"/>
    <property type="evidence" value="ECO:0007669"/>
    <property type="project" value="TreeGrafter"/>
</dbReference>
<dbReference type="PROSITE" id="PS50893">
    <property type="entry name" value="ABC_TRANSPORTER_2"/>
    <property type="match status" value="2"/>
</dbReference>
<dbReference type="Gene3D" id="3.40.50.300">
    <property type="entry name" value="P-loop containing nucleotide triphosphate hydrolases"/>
    <property type="match status" value="2"/>
</dbReference>
<feature type="domain" description="ABC transporter" evidence="9">
    <location>
        <begin position="315"/>
        <end position="547"/>
    </location>
</feature>
<dbReference type="InterPro" id="IPR015856">
    <property type="entry name" value="ABC_transpr_CbiO/EcfA_su"/>
</dbReference>
<comment type="caution">
    <text evidence="10">The sequence shown here is derived from an EMBL/GenBank/DDBJ whole genome shotgun (WGS) entry which is preliminary data.</text>
</comment>
<keyword evidence="5" id="KW-0547">Nucleotide-binding</keyword>
<organism evidence="10 11">
    <name type="scientific">Cohnella faecalis</name>
    <dbReference type="NCBI Taxonomy" id="2315694"/>
    <lineage>
        <taxon>Bacteria</taxon>
        <taxon>Bacillati</taxon>
        <taxon>Bacillota</taxon>
        <taxon>Bacilli</taxon>
        <taxon>Bacillales</taxon>
        <taxon>Paenibacillaceae</taxon>
        <taxon>Cohnella</taxon>
    </lineage>
</organism>
<evidence type="ECO:0000256" key="6">
    <source>
        <dbReference type="ARBA" id="ARBA00022840"/>
    </source>
</evidence>
<dbReference type="SMART" id="SM00382">
    <property type="entry name" value="AAA"/>
    <property type="match status" value="2"/>
</dbReference>
<dbReference type="GO" id="GO:0016887">
    <property type="term" value="F:ATP hydrolysis activity"/>
    <property type="evidence" value="ECO:0007669"/>
    <property type="project" value="InterPro"/>
</dbReference>
<dbReference type="GO" id="GO:0043190">
    <property type="term" value="C:ATP-binding cassette (ABC) transporter complex"/>
    <property type="evidence" value="ECO:0007669"/>
    <property type="project" value="TreeGrafter"/>
</dbReference>
<dbReference type="InterPro" id="IPR003439">
    <property type="entry name" value="ABC_transporter-like_ATP-bd"/>
</dbReference>
<comment type="similarity">
    <text evidence="2">Belongs to the ABC transporter superfamily.</text>
</comment>
<proteinExistence type="inferred from homology"/>
<evidence type="ECO:0000256" key="8">
    <source>
        <dbReference type="ARBA" id="ARBA00023136"/>
    </source>
</evidence>
<evidence type="ECO:0000313" key="11">
    <source>
        <dbReference type="Proteomes" id="UP000266340"/>
    </source>
</evidence>
<dbReference type="InterPro" id="IPR050095">
    <property type="entry name" value="ECF_ABC_transporter_ATP-bd"/>
</dbReference>
<keyword evidence="4" id="KW-1003">Cell membrane</keyword>
<evidence type="ECO:0000256" key="7">
    <source>
        <dbReference type="ARBA" id="ARBA00022967"/>
    </source>
</evidence>
<reference evidence="10 11" key="1">
    <citation type="submission" date="2018-09" db="EMBL/GenBank/DDBJ databases">
        <title>Cohnella cavernae sp. nov., isolated from a karst cave.</title>
        <authorList>
            <person name="Zhu H."/>
        </authorList>
    </citation>
    <scope>NUCLEOTIDE SEQUENCE [LARGE SCALE GENOMIC DNA]</scope>
    <source>
        <strain evidence="10 11">K2E09-144</strain>
    </source>
</reference>
<accession>A0A398CDJ4</accession>
<evidence type="ECO:0000256" key="1">
    <source>
        <dbReference type="ARBA" id="ARBA00004202"/>
    </source>
</evidence>
<evidence type="ECO:0000313" key="10">
    <source>
        <dbReference type="EMBL" id="RIE01256.1"/>
    </source>
</evidence>
<gene>
    <name evidence="10" type="ORF">D3H35_22985</name>
</gene>
<feature type="domain" description="ABC transporter" evidence="9">
    <location>
        <begin position="10"/>
        <end position="248"/>
    </location>
</feature>
<keyword evidence="7" id="KW-1278">Translocase</keyword>
<keyword evidence="11" id="KW-1185">Reference proteome</keyword>
<dbReference type="Proteomes" id="UP000266340">
    <property type="component" value="Unassembled WGS sequence"/>
</dbReference>
<keyword evidence="3" id="KW-0813">Transport</keyword>
<dbReference type="CDD" id="cd03225">
    <property type="entry name" value="ABC_cobalt_CbiO_domain1"/>
    <property type="match status" value="2"/>
</dbReference>
<dbReference type="InterPro" id="IPR027417">
    <property type="entry name" value="P-loop_NTPase"/>
</dbReference>
<dbReference type="AlphaFoldDB" id="A0A398CDJ4"/>
<keyword evidence="6 10" id="KW-0067">ATP-binding</keyword>
<evidence type="ECO:0000256" key="3">
    <source>
        <dbReference type="ARBA" id="ARBA00022448"/>
    </source>
</evidence>